<gene>
    <name evidence="2" type="ORF">BN2614_LOCUS2</name>
</gene>
<reference evidence="2 3" key="1">
    <citation type="submission" date="2018-10" db="EMBL/GenBank/DDBJ databases">
        <authorList>
            <person name="Ekblom R."/>
            <person name="Jareborg N."/>
        </authorList>
    </citation>
    <scope>NUCLEOTIDE SEQUENCE [LARGE SCALE GENOMIC DNA]</scope>
    <source>
        <tissue evidence="2">Muscle</tissue>
    </source>
</reference>
<evidence type="ECO:0000313" key="2">
    <source>
        <dbReference type="EMBL" id="VCW97910.1"/>
    </source>
</evidence>
<protein>
    <submittedName>
        <fullName evidence="2">Uncharacterized protein</fullName>
    </submittedName>
</protein>
<comment type="caution">
    <text evidence="2">The sequence shown here is derived from an EMBL/GenBank/DDBJ whole genome shotgun (WGS) entry which is preliminary data.</text>
</comment>
<accession>A0A9X9LWB5</accession>
<dbReference type="AlphaFoldDB" id="A0A9X9LWB5"/>
<sequence length="84" mass="8942">GPRLVARATPPLRTLILKDHRPKRFRDSLSHGAEQPAGYIAPVPAWGPSLTEPAGPGARERWVAAPRPEGPSENPATPEPNPVG</sequence>
<keyword evidence="3" id="KW-1185">Reference proteome</keyword>
<feature type="non-terminal residue" evidence="2">
    <location>
        <position position="1"/>
    </location>
</feature>
<evidence type="ECO:0000256" key="1">
    <source>
        <dbReference type="SAM" id="MobiDB-lite"/>
    </source>
</evidence>
<organism evidence="2 3">
    <name type="scientific">Gulo gulo</name>
    <name type="common">Wolverine</name>
    <name type="synonym">Gluton</name>
    <dbReference type="NCBI Taxonomy" id="48420"/>
    <lineage>
        <taxon>Eukaryota</taxon>
        <taxon>Metazoa</taxon>
        <taxon>Chordata</taxon>
        <taxon>Craniata</taxon>
        <taxon>Vertebrata</taxon>
        <taxon>Euteleostomi</taxon>
        <taxon>Mammalia</taxon>
        <taxon>Eutheria</taxon>
        <taxon>Laurasiatheria</taxon>
        <taxon>Carnivora</taxon>
        <taxon>Caniformia</taxon>
        <taxon>Musteloidea</taxon>
        <taxon>Mustelidae</taxon>
        <taxon>Guloninae</taxon>
        <taxon>Gulo</taxon>
    </lineage>
</organism>
<name>A0A9X9LWB5_GULGU</name>
<proteinExistence type="predicted"/>
<feature type="non-terminal residue" evidence="2">
    <location>
        <position position="84"/>
    </location>
</feature>
<dbReference type="Proteomes" id="UP000269945">
    <property type="component" value="Unassembled WGS sequence"/>
</dbReference>
<feature type="region of interest" description="Disordered" evidence="1">
    <location>
        <begin position="28"/>
        <end position="84"/>
    </location>
</feature>
<evidence type="ECO:0000313" key="3">
    <source>
        <dbReference type="Proteomes" id="UP000269945"/>
    </source>
</evidence>
<dbReference type="EMBL" id="CYRY02023586">
    <property type="protein sequence ID" value="VCW97910.1"/>
    <property type="molecule type" value="Genomic_DNA"/>
</dbReference>